<feature type="transmembrane region" description="Helical" evidence="1">
    <location>
        <begin position="108"/>
        <end position="129"/>
    </location>
</feature>
<dbReference type="AlphaFoldDB" id="A0A5B2X726"/>
<sequence length="216" mass="22808">MVSDQPVDASVERAVPVRVPPAPQPEAAAVEIPPFGYYHPFPLAHRKPRVVVKADLLPAVSVGSLVMLLGLPLGWLWSRLAPAENILVVQGGKLIPVPLESYHRFDDLVLFVLLGLGAGLVTGVAIWLLRERRGPVVMLAAIAGSLGAAWLMKGVGVAWAGGRYAVTAAPKIGDVVPNAPVLESAWVLIAWPMAAALAYGALAAWNGMDDLGRRLS</sequence>
<gene>
    <name evidence="2" type="ORF">F0L68_22960</name>
</gene>
<keyword evidence="1" id="KW-1133">Transmembrane helix</keyword>
<dbReference type="EMBL" id="VUOB01000041">
    <property type="protein sequence ID" value="KAA2258702.1"/>
    <property type="molecule type" value="Genomic_DNA"/>
</dbReference>
<evidence type="ECO:0000313" key="3">
    <source>
        <dbReference type="Proteomes" id="UP000323454"/>
    </source>
</evidence>
<feature type="transmembrane region" description="Helical" evidence="1">
    <location>
        <begin position="136"/>
        <end position="160"/>
    </location>
</feature>
<dbReference type="Proteomes" id="UP000323454">
    <property type="component" value="Unassembled WGS sequence"/>
</dbReference>
<feature type="transmembrane region" description="Helical" evidence="1">
    <location>
        <begin position="56"/>
        <end position="77"/>
    </location>
</feature>
<proteinExistence type="predicted"/>
<comment type="caution">
    <text evidence="2">The sequence shown here is derived from an EMBL/GenBank/DDBJ whole genome shotgun (WGS) entry which is preliminary data.</text>
</comment>
<name>A0A5B2X726_9PSEU</name>
<dbReference type="OrthoDB" id="4557003at2"/>
<evidence type="ECO:0000313" key="2">
    <source>
        <dbReference type="EMBL" id="KAA2258702.1"/>
    </source>
</evidence>
<keyword evidence="1" id="KW-0472">Membrane</keyword>
<evidence type="ECO:0000256" key="1">
    <source>
        <dbReference type="SAM" id="Phobius"/>
    </source>
</evidence>
<keyword evidence="1" id="KW-0812">Transmembrane</keyword>
<organism evidence="2 3">
    <name type="scientific">Solihabitans fulvus</name>
    <dbReference type="NCBI Taxonomy" id="1892852"/>
    <lineage>
        <taxon>Bacteria</taxon>
        <taxon>Bacillati</taxon>
        <taxon>Actinomycetota</taxon>
        <taxon>Actinomycetes</taxon>
        <taxon>Pseudonocardiales</taxon>
        <taxon>Pseudonocardiaceae</taxon>
        <taxon>Solihabitans</taxon>
    </lineage>
</organism>
<feature type="transmembrane region" description="Helical" evidence="1">
    <location>
        <begin position="185"/>
        <end position="205"/>
    </location>
</feature>
<accession>A0A5B2X726</accession>
<protein>
    <submittedName>
        <fullName evidence="2">DUF2567 domain-containing protein</fullName>
    </submittedName>
</protein>
<keyword evidence="3" id="KW-1185">Reference proteome</keyword>
<reference evidence="2 3" key="1">
    <citation type="submission" date="2019-09" db="EMBL/GenBank/DDBJ databases">
        <title>Goodfellowia gen. nov., a new genus of the Pseudonocardineae related to Actinoalloteichus, containing Goodfellowia coeruleoviolacea gen. nov., comb. nov. gen. nov., comb. nov.</title>
        <authorList>
            <person name="Labeda D."/>
        </authorList>
    </citation>
    <scope>NUCLEOTIDE SEQUENCE [LARGE SCALE GENOMIC DNA]</scope>
    <source>
        <strain evidence="2 3">AN110305</strain>
    </source>
</reference>
<reference evidence="2 3" key="2">
    <citation type="submission" date="2019-09" db="EMBL/GenBank/DDBJ databases">
        <authorList>
            <person name="Jin C."/>
        </authorList>
    </citation>
    <scope>NUCLEOTIDE SEQUENCE [LARGE SCALE GENOMIC DNA]</scope>
    <source>
        <strain evidence="2 3">AN110305</strain>
    </source>
</reference>